<gene>
    <name evidence="1" type="ORF">DACRYDRAFT_52294</name>
</gene>
<sequence length="87" mass="9896">HGEADAVAKVDAEKEHETLHHLTNQYALQDIYNIHETGLFRKMPPNCTLATKQMLGRKMEKHHLSYAFTVNADGSHKLEPLITGCYH</sequence>
<protein>
    <submittedName>
        <fullName evidence="1">Uncharacterized protein</fullName>
    </submittedName>
</protein>
<feature type="non-terminal residue" evidence="1">
    <location>
        <position position="1"/>
    </location>
</feature>
<dbReference type="RefSeq" id="XP_040628594.1">
    <property type="nucleotide sequence ID" value="XM_040775098.1"/>
</dbReference>
<dbReference type="EMBL" id="JH795863">
    <property type="protein sequence ID" value="EJU01697.1"/>
    <property type="molecule type" value="Genomic_DNA"/>
</dbReference>
<dbReference type="Proteomes" id="UP000030653">
    <property type="component" value="Unassembled WGS sequence"/>
</dbReference>
<proteinExistence type="predicted"/>
<dbReference type="GeneID" id="63690160"/>
<evidence type="ECO:0000313" key="1">
    <source>
        <dbReference type="EMBL" id="EJU01697.1"/>
    </source>
</evidence>
<organism evidence="1 2">
    <name type="scientific">Dacryopinax primogenitus (strain DJM 731)</name>
    <name type="common">Brown rot fungus</name>
    <dbReference type="NCBI Taxonomy" id="1858805"/>
    <lineage>
        <taxon>Eukaryota</taxon>
        <taxon>Fungi</taxon>
        <taxon>Dikarya</taxon>
        <taxon>Basidiomycota</taxon>
        <taxon>Agaricomycotina</taxon>
        <taxon>Dacrymycetes</taxon>
        <taxon>Dacrymycetales</taxon>
        <taxon>Dacrymycetaceae</taxon>
        <taxon>Dacryopinax</taxon>
    </lineage>
</organism>
<accession>M5G7A4</accession>
<dbReference type="OrthoDB" id="162969at2759"/>
<dbReference type="STRING" id="1858805.M5G7A4"/>
<keyword evidence="2" id="KW-1185">Reference proteome</keyword>
<dbReference type="AlphaFoldDB" id="M5G7A4"/>
<evidence type="ECO:0000313" key="2">
    <source>
        <dbReference type="Proteomes" id="UP000030653"/>
    </source>
</evidence>
<reference evidence="1 2" key="1">
    <citation type="journal article" date="2012" name="Science">
        <title>The Paleozoic origin of enzymatic lignin decomposition reconstructed from 31 fungal genomes.</title>
        <authorList>
            <person name="Floudas D."/>
            <person name="Binder M."/>
            <person name="Riley R."/>
            <person name="Barry K."/>
            <person name="Blanchette R.A."/>
            <person name="Henrissat B."/>
            <person name="Martinez A.T."/>
            <person name="Otillar R."/>
            <person name="Spatafora J.W."/>
            <person name="Yadav J.S."/>
            <person name="Aerts A."/>
            <person name="Benoit I."/>
            <person name="Boyd A."/>
            <person name="Carlson A."/>
            <person name="Copeland A."/>
            <person name="Coutinho P.M."/>
            <person name="de Vries R.P."/>
            <person name="Ferreira P."/>
            <person name="Findley K."/>
            <person name="Foster B."/>
            <person name="Gaskell J."/>
            <person name="Glotzer D."/>
            <person name="Gorecki P."/>
            <person name="Heitman J."/>
            <person name="Hesse C."/>
            <person name="Hori C."/>
            <person name="Igarashi K."/>
            <person name="Jurgens J.A."/>
            <person name="Kallen N."/>
            <person name="Kersten P."/>
            <person name="Kohler A."/>
            <person name="Kuees U."/>
            <person name="Kumar T.K.A."/>
            <person name="Kuo A."/>
            <person name="LaButti K."/>
            <person name="Larrondo L.F."/>
            <person name="Lindquist E."/>
            <person name="Ling A."/>
            <person name="Lombard V."/>
            <person name="Lucas S."/>
            <person name="Lundell T."/>
            <person name="Martin R."/>
            <person name="McLaughlin D.J."/>
            <person name="Morgenstern I."/>
            <person name="Morin E."/>
            <person name="Murat C."/>
            <person name="Nagy L.G."/>
            <person name="Nolan M."/>
            <person name="Ohm R.A."/>
            <person name="Patyshakuliyeva A."/>
            <person name="Rokas A."/>
            <person name="Ruiz-Duenas F.J."/>
            <person name="Sabat G."/>
            <person name="Salamov A."/>
            <person name="Samejima M."/>
            <person name="Schmutz J."/>
            <person name="Slot J.C."/>
            <person name="St John F."/>
            <person name="Stenlid J."/>
            <person name="Sun H."/>
            <person name="Sun S."/>
            <person name="Syed K."/>
            <person name="Tsang A."/>
            <person name="Wiebenga A."/>
            <person name="Young D."/>
            <person name="Pisabarro A."/>
            <person name="Eastwood D.C."/>
            <person name="Martin F."/>
            <person name="Cullen D."/>
            <person name="Grigoriev I.V."/>
            <person name="Hibbett D.S."/>
        </authorList>
    </citation>
    <scope>NUCLEOTIDE SEQUENCE [LARGE SCALE GENOMIC DNA]</scope>
    <source>
        <strain evidence="1 2">DJM-731 SS1</strain>
    </source>
</reference>
<name>M5G7A4_DACPD</name>
<dbReference type="HOGENOM" id="CLU_018294_5_3_1"/>